<dbReference type="InterPro" id="IPR017080">
    <property type="entry name" value="UCP036990_CBS_BON"/>
</dbReference>
<dbReference type="SMART" id="SM00116">
    <property type="entry name" value="CBS"/>
    <property type="match status" value="2"/>
</dbReference>
<feature type="domain" description="CBS" evidence="4">
    <location>
        <begin position="93"/>
        <end position="150"/>
    </location>
</feature>
<dbReference type="InterPro" id="IPR007055">
    <property type="entry name" value="BON_dom"/>
</dbReference>
<dbReference type="Pfam" id="PF04972">
    <property type="entry name" value="BON"/>
    <property type="match status" value="1"/>
</dbReference>
<dbReference type="PANTHER" id="PTHR43080:SF29">
    <property type="entry name" value="OS02G0818000 PROTEIN"/>
    <property type="match status" value="1"/>
</dbReference>
<dbReference type="PANTHER" id="PTHR43080">
    <property type="entry name" value="CBS DOMAIN-CONTAINING PROTEIN CBSX3, MITOCHONDRIAL"/>
    <property type="match status" value="1"/>
</dbReference>
<dbReference type="Gene3D" id="3.10.580.10">
    <property type="entry name" value="CBS-domain"/>
    <property type="match status" value="1"/>
</dbReference>
<feature type="domain" description="BON" evidence="3">
    <location>
        <begin position="146"/>
        <end position="215"/>
    </location>
</feature>
<dbReference type="InterPro" id="IPR000644">
    <property type="entry name" value="CBS_dom"/>
</dbReference>
<organism evidence="5 6">
    <name type="scientific">Streptomyces albireticuli</name>
    <dbReference type="NCBI Taxonomy" id="1940"/>
    <lineage>
        <taxon>Bacteria</taxon>
        <taxon>Bacillati</taxon>
        <taxon>Actinomycetota</taxon>
        <taxon>Actinomycetes</taxon>
        <taxon>Kitasatosporales</taxon>
        <taxon>Streptomycetaceae</taxon>
        <taxon>Streptomyces</taxon>
    </lineage>
</organism>
<evidence type="ECO:0000259" key="3">
    <source>
        <dbReference type="PROSITE" id="PS50914"/>
    </source>
</evidence>
<evidence type="ECO:0000313" key="5">
    <source>
        <dbReference type="EMBL" id="ARZ66724.1"/>
    </source>
</evidence>
<evidence type="ECO:0000259" key="4">
    <source>
        <dbReference type="PROSITE" id="PS51371"/>
    </source>
</evidence>
<dbReference type="RefSeq" id="WP_087925288.1">
    <property type="nucleotide sequence ID" value="NZ_CP021744.1"/>
</dbReference>
<dbReference type="OrthoDB" id="2111978at2"/>
<dbReference type="Pfam" id="PF00571">
    <property type="entry name" value="CBS"/>
    <property type="match status" value="2"/>
</dbReference>
<proteinExistence type="predicted"/>
<dbReference type="InterPro" id="IPR051257">
    <property type="entry name" value="Diverse_CBS-Domain"/>
</dbReference>
<sequence>MYRTQRTVSDVMTQTVVAVSGDAPYKQIARTLAEWKVSAVPVLAGEGRVIGVVSEADLLSKEEYKGREPTDVARPEQLGDLAKAGARTAEDLMSTPAVTVHADATVAEAARIMARKGVKRLPVVDAEGMLAGIVSRADLLKVYLRSDEDIAQEVRDEVIARLFPHRSPTVEVQVTEGVVTLSGHLPDATMVPFVARLVRAAEGVVNVDLRLDGPTS</sequence>
<feature type="domain" description="CBS" evidence="4">
    <location>
        <begin position="12"/>
        <end position="70"/>
    </location>
</feature>
<gene>
    <name evidence="5" type="ORF">SMD11_1060</name>
</gene>
<dbReference type="InterPro" id="IPR046342">
    <property type="entry name" value="CBS_dom_sf"/>
</dbReference>
<dbReference type="CDD" id="cd04586">
    <property type="entry name" value="CBS_pair_BON_assoc"/>
    <property type="match status" value="1"/>
</dbReference>
<protein>
    <submittedName>
        <fullName evidence="5">Putative CBS domain-containing protein</fullName>
    </submittedName>
</protein>
<dbReference type="AlphaFoldDB" id="A0A1Z2KXF4"/>
<dbReference type="PROSITE" id="PS50914">
    <property type="entry name" value="BON"/>
    <property type="match status" value="1"/>
</dbReference>
<keyword evidence="1 2" id="KW-0129">CBS domain</keyword>
<dbReference type="PROSITE" id="PS51371">
    <property type="entry name" value="CBS"/>
    <property type="match status" value="2"/>
</dbReference>
<evidence type="ECO:0000256" key="1">
    <source>
        <dbReference type="ARBA" id="ARBA00023122"/>
    </source>
</evidence>
<evidence type="ECO:0000256" key="2">
    <source>
        <dbReference type="PROSITE-ProRule" id="PRU00703"/>
    </source>
</evidence>
<name>A0A1Z2KXF4_9ACTN</name>
<evidence type="ECO:0000313" key="6">
    <source>
        <dbReference type="Proteomes" id="UP000195755"/>
    </source>
</evidence>
<accession>A0A1Z2KXF4</accession>
<dbReference type="PIRSF" id="PIRSF036990">
    <property type="entry name" value="UCP036990_CBS_BON"/>
    <property type="match status" value="1"/>
</dbReference>
<dbReference type="EMBL" id="CP021744">
    <property type="protein sequence ID" value="ARZ66724.1"/>
    <property type="molecule type" value="Genomic_DNA"/>
</dbReference>
<reference evidence="5 6" key="1">
    <citation type="submission" date="2017-06" db="EMBL/GenBank/DDBJ databases">
        <title>Streptomyces albireticuli Genome sequencing and assembly.</title>
        <authorList>
            <person name="Wang Y."/>
            <person name="Du B."/>
            <person name="Ding Y."/>
            <person name="Liu H."/>
            <person name="Hou Q."/>
            <person name="Liu K."/>
            <person name="Yao L."/>
            <person name="Wang C."/>
        </authorList>
    </citation>
    <scope>NUCLEOTIDE SEQUENCE [LARGE SCALE GENOMIC DNA]</scope>
    <source>
        <strain evidence="5 6">MDJK11</strain>
    </source>
</reference>
<dbReference type="Gene3D" id="3.30.1340.30">
    <property type="match status" value="1"/>
</dbReference>
<dbReference type="KEGG" id="salj:SMD11_1060"/>
<dbReference type="Proteomes" id="UP000195755">
    <property type="component" value="Chromosome"/>
</dbReference>
<dbReference type="SUPFAM" id="SSF54631">
    <property type="entry name" value="CBS-domain pair"/>
    <property type="match status" value="1"/>
</dbReference>